<feature type="domain" description="Cadherin" evidence="6">
    <location>
        <begin position="207"/>
        <end position="305"/>
    </location>
</feature>
<name>A0ABM1VUR9_APLCA</name>
<dbReference type="CDD" id="cd11304">
    <property type="entry name" value="Cadherin_repeat"/>
    <property type="match status" value="6"/>
</dbReference>
<evidence type="ECO:0000256" key="3">
    <source>
        <dbReference type="ARBA" id="ARBA00022837"/>
    </source>
</evidence>
<evidence type="ECO:0000313" key="7">
    <source>
        <dbReference type="Proteomes" id="UP000694888"/>
    </source>
</evidence>
<feature type="domain" description="Cadherin" evidence="6">
    <location>
        <begin position="306"/>
        <end position="409"/>
    </location>
</feature>
<evidence type="ECO:0000256" key="5">
    <source>
        <dbReference type="PROSITE-ProRule" id="PRU00043"/>
    </source>
</evidence>
<dbReference type="Pfam" id="PF00028">
    <property type="entry name" value="Cadherin"/>
    <property type="match status" value="4"/>
</dbReference>
<keyword evidence="2" id="KW-0677">Repeat</keyword>
<evidence type="ECO:0000256" key="4">
    <source>
        <dbReference type="ARBA" id="ARBA00023136"/>
    </source>
</evidence>
<dbReference type="RefSeq" id="XP_035826161.1">
    <property type="nucleotide sequence ID" value="XM_035970268.1"/>
</dbReference>
<keyword evidence="3 5" id="KW-0106">Calcium</keyword>
<feature type="domain" description="Cadherin" evidence="6">
    <location>
        <begin position="514"/>
        <end position="586"/>
    </location>
</feature>
<dbReference type="SMART" id="SM00112">
    <property type="entry name" value="CA"/>
    <property type="match status" value="4"/>
</dbReference>
<protein>
    <submittedName>
        <fullName evidence="8">Protocadherin Fat 4</fullName>
    </submittedName>
</protein>
<keyword evidence="7" id="KW-1185">Reference proteome</keyword>
<evidence type="ECO:0000259" key="6">
    <source>
        <dbReference type="PROSITE" id="PS50268"/>
    </source>
</evidence>
<evidence type="ECO:0000313" key="8">
    <source>
        <dbReference type="RefSeq" id="XP_035826161.1"/>
    </source>
</evidence>
<dbReference type="PANTHER" id="PTHR24027:SF438">
    <property type="entry name" value="CADHERIN 23"/>
    <property type="match status" value="1"/>
</dbReference>
<dbReference type="PROSITE" id="PS00232">
    <property type="entry name" value="CADHERIN_1"/>
    <property type="match status" value="3"/>
</dbReference>
<dbReference type="Proteomes" id="UP000694888">
    <property type="component" value="Unplaced"/>
</dbReference>
<dbReference type="InterPro" id="IPR020894">
    <property type="entry name" value="Cadherin_CS"/>
</dbReference>
<dbReference type="InterPro" id="IPR015919">
    <property type="entry name" value="Cadherin-like_sf"/>
</dbReference>
<accession>A0ABM1VUR9</accession>
<proteinExistence type="predicted"/>
<dbReference type="InterPro" id="IPR039808">
    <property type="entry name" value="Cadherin"/>
</dbReference>
<dbReference type="PANTHER" id="PTHR24027">
    <property type="entry name" value="CADHERIN-23"/>
    <property type="match status" value="1"/>
</dbReference>
<dbReference type="PRINTS" id="PR00205">
    <property type="entry name" value="CADHERIN"/>
</dbReference>
<dbReference type="InterPro" id="IPR002126">
    <property type="entry name" value="Cadherin-like_dom"/>
</dbReference>
<dbReference type="SUPFAM" id="SSF49313">
    <property type="entry name" value="Cadherin-like"/>
    <property type="match status" value="6"/>
</dbReference>
<feature type="domain" description="Cadherin" evidence="6">
    <location>
        <begin position="420"/>
        <end position="513"/>
    </location>
</feature>
<evidence type="ECO:0000256" key="2">
    <source>
        <dbReference type="ARBA" id="ARBA00022737"/>
    </source>
</evidence>
<keyword evidence="4" id="KW-0472">Membrane</keyword>
<dbReference type="PROSITE" id="PS50268">
    <property type="entry name" value="CADHERIN_2"/>
    <property type="match status" value="5"/>
</dbReference>
<comment type="subcellular location">
    <subcellularLocation>
        <location evidence="1">Membrane</location>
    </subcellularLocation>
</comment>
<reference evidence="8" key="1">
    <citation type="submission" date="2025-08" db="UniProtKB">
        <authorList>
            <consortium name="RefSeq"/>
        </authorList>
    </citation>
    <scope>IDENTIFICATION</scope>
</reference>
<dbReference type="Gene3D" id="2.60.40.60">
    <property type="entry name" value="Cadherins"/>
    <property type="match status" value="6"/>
</dbReference>
<organism evidence="7 8">
    <name type="scientific">Aplysia californica</name>
    <name type="common">California sea hare</name>
    <dbReference type="NCBI Taxonomy" id="6500"/>
    <lineage>
        <taxon>Eukaryota</taxon>
        <taxon>Metazoa</taxon>
        <taxon>Spiralia</taxon>
        <taxon>Lophotrochozoa</taxon>
        <taxon>Mollusca</taxon>
        <taxon>Gastropoda</taxon>
        <taxon>Heterobranchia</taxon>
        <taxon>Euthyneura</taxon>
        <taxon>Tectipleura</taxon>
        <taxon>Aplysiida</taxon>
        <taxon>Aplysioidea</taxon>
        <taxon>Aplysiidae</taxon>
        <taxon>Aplysia</taxon>
    </lineage>
</organism>
<feature type="domain" description="Cadherin" evidence="6">
    <location>
        <begin position="19"/>
        <end position="109"/>
    </location>
</feature>
<sequence>MMPLNVSKCFFNSTSPTFPPGSLIVTASATDADSGTDGEIVFSLLDPDVPFVLEPDSGQLLVGVGLDAETQSSYELVLLATDKSTTVPRSASVTFTVSVADENDNSPSCDVVGEIVVTPDTNIGTILGQLNCIDPDPGAPTPRFTKVSGDPNNFFLIDAGTGEIRLATRPDEGIYKIQVDVEDGGADPLLTIRMPFQVKVETDLHIDTLPLTLPVAEDTGWGDTILTLTAAGGYGPVTFSIMSGNGDGVFHIDKMSGAIKLLKTLDKEGTDSYALVIKAVSVNGYSAESNLDVIVTDANDNSPKYSNSYDSVKVSEGVSTPTFLRQITATDADTGANAVISYSILSGNDEMKFSYDSTGNLQVVATLDYDLTQTYILVLQATDNGSPALTGTTSVFVEVEGVDEHVPVIVKTSSGQIFKSIAEDAAVGGALFQISAADADFGSEISFSFTGGNSDGHFTIDQNSGVVYLVLPLDRQNIPSYSLDILVSNELGQTDSATVEITVTDANDNDPVFDRGNYVFEVPHGTAAGDVIGTLAVSDRDEGVNGRSTLSITSGDPGSVFTVNGFSIQAAAVLDANVEDLYSLVVSSIVYYYF</sequence>
<dbReference type="GeneID" id="101845624"/>
<evidence type="ECO:0000256" key="1">
    <source>
        <dbReference type="ARBA" id="ARBA00004370"/>
    </source>
</evidence>
<gene>
    <name evidence="8" type="primary">LOC101845624</name>
</gene>